<dbReference type="Proteomes" id="UP000076858">
    <property type="component" value="Unassembled WGS sequence"/>
</dbReference>
<evidence type="ECO:0000313" key="2">
    <source>
        <dbReference type="Proteomes" id="UP000076858"/>
    </source>
</evidence>
<reference evidence="1 2" key="1">
    <citation type="submission" date="2016-03" db="EMBL/GenBank/DDBJ databases">
        <title>EvidentialGene: Evidence-directed Construction of Genes on Genomes.</title>
        <authorList>
            <person name="Gilbert D.G."/>
            <person name="Choi J.-H."/>
            <person name="Mockaitis K."/>
            <person name="Colbourne J."/>
            <person name="Pfrender M."/>
        </authorList>
    </citation>
    <scope>NUCLEOTIDE SEQUENCE [LARGE SCALE GENOMIC DNA]</scope>
    <source>
        <strain evidence="1 2">Xinb3</strain>
        <tissue evidence="1">Complete organism</tissue>
    </source>
</reference>
<accession>A0A165ACS2</accession>
<keyword evidence="2" id="KW-1185">Reference proteome</keyword>
<name>A0A165ACS2_9CRUS</name>
<evidence type="ECO:0000313" key="1">
    <source>
        <dbReference type="EMBL" id="KZS17462.1"/>
    </source>
</evidence>
<organism evidence="1 2">
    <name type="scientific">Daphnia magna</name>
    <dbReference type="NCBI Taxonomy" id="35525"/>
    <lineage>
        <taxon>Eukaryota</taxon>
        <taxon>Metazoa</taxon>
        <taxon>Ecdysozoa</taxon>
        <taxon>Arthropoda</taxon>
        <taxon>Crustacea</taxon>
        <taxon>Branchiopoda</taxon>
        <taxon>Diplostraca</taxon>
        <taxon>Cladocera</taxon>
        <taxon>Anomopoda</taxon>
        <taxon>Daphniidae</taxon>
        <taxon>Daphnia</taxon>
    </lineage>
</organism>
<dbReference type="EMBL" id="LRGB01000626">
    <property type="protein sequence ID" value="KZS17462.1"/>
    <property type="molecule type" value="Genomic_DNA"/>
</dbReference>
<protein>
    <submittedName>
        <fullName evidence="1">Uncharacterized protein</fullName>
    </submittedName>
</protein>
<gene>
    <name evidence="1" type="ORF">APZ42_016335</name>
</gene>
<dbReference type="AlphaFoldDB" id="A0A165ACS2"/>
<sequence>MQSLMSFNVAMATGNMRDLVFAVLNAFVSLFFCCCCCVCVCAKIYRENCSALLIYRMGIFLLRDDVDPNSEITFLFHVRL</sequence>
<comment type="caution">
    <text evidence="1">The sequence shown here is derived from an EMBL/GenBank/DDBJ whole genome shotgun (WGS) entry which is preliminary data.</text>
</comment>
<proteinExistence type="predicted"/>